<evidence type="ECO:0000259" key="22">
    <source>
        <dbReference type="Pfam" id="PF00501"/>
    </source>
</evidence>
<dbReference type="PANTHER" id="PTHR43107">
    <property type="entry name" value="LONG-CHAIN FATTY ACID TRANSPORT PROTEIN"/>
    <property type="match status" value="1"/>
</dbReference>
<dbReference type="GO" id="GO:0005524">
    <property type="term" value="F:ATP binding"/>
    <property type="evidence" value="ECO:0007669"/>
    <property type="project" value="UniProtKB-KW"/>
</dbReference>
<keyword evidence="8" id="KW-0276">Fatty acid metabolism</keyword>
<comment type="subcellular location">
    <subcellularLocation>
        <location evidence="1">Cell membrane</location>
        <topology evidence="1">Multi-pass membrane protein</topology>
    </subcellularLocation>
    <subcellularLocation>
        <location evidence="17">Peroxisome membrane</location>
    </subcellularLocation>
</comment>
<keyword evidence="9" id="KW-0067">ATP-binding</keyword>
<evidence type="ECO:0000256" key="14">
    <source>
        <dbReference type="ARBA" id="ARBA00026121"/>
    </source>
</evidence>
<dbReference type="Proteomes" id="UP001558652">
    <property type="component" value="Unassembled WGS sequence"/>
</dbReference>
<dbReference type="InterPro" id="IPR025110">
    <property type="entry name" value="AMP-bd_C"/>
</dbReference>
<keyword evidence="10" id="KW-1133">Transmembrane helix</keyword>
<evidence type="ECO:0000313" key="24">
    <source>
        <dbReference type="EMBL" id="KAL1115300.1"/>
    </source>
</evidence>
<evidence type="ECO:0000256" key="7">
    <source>
        <dbReference type="ARBA" id="ARBA00022741"/>
    </source>
</evidence>
<dbReference type="EMBL" id="JBFDAA010000020">
    <property type="protein sequence ID" value="KAL1115300.1"/>
    <property type="molecule type" value="Genomic_DNA"/>
</dbReference>
<evidence type="ECO:0000256" key="1">
    <source>
        <dbReference type="ARBA" id="ARBA00004651"/>
    </source>
</evidence>
<evidence type="ECO:0000256" key="20">
    <source>
        <dbReference type="ARBA" id="ARBA00068795"/>
    </source>
</evidence>
<evidence type="ECO:0000256" key="2">
    <source>
        <dbReference type="ARBA" id="ARBA00006432"/>
    </source>
</evidence>
<accession>A0ABD0XY93</accession>
<dbReference type="GO" id="GO:0006869">
    <property type="term" value="P:lipid transport"/>
    <property type="evidence" value="ECO:0007669"/>
    <property type="project" value="UniProtKB-KW"/>
</dbReference>
<proteinExistence type="inferred from homology"/>
<evidence type="ECO:0000256" key="18">
    <source>
        <dbReference type="ARBA" id="ARBA00048666"/>
    </source>
</evidence>
<evidence type="ECO:0000256" key="6">
    <source>
        <dbReference type="ARBA" id="ARBA00022692"/>
    </source>
</evidence>
<evidence type="ECO:0000256" key="12">
    <source>
        <dbReference type="ARBA" id="ARBA00023136"/>
    </source>
</evidence>
<gene>
    <name evidence="24" type="ORF">AAG570_007331</name>
</gene>
<dbReference type="Pfam" id="PF00501">
    <property type="entry name" value="AMP-binding"/>
    <property type="match status" value="1"/>
</dbReference>
<dbReference type="Pfam" id="PF13193">
    <property type="entry name" value="AMP-binding_C"/>
    <property type="match status" value="1"/>
</dbReference>
<feature type="domain" description="AMP-binding enzyme C-terminal" evidence="23">
    <location>
        <begin position="409"/>
        <end position="484"/>
    </location>
</feature>
<evidence type="ECO:0000313" key="25">
    <source>
        <dbReference type="Proteomes" id="UP001558652"/>
    </source>
</evidence>
<comment type="similarity">
    <text evidence="2">Belongs to the ATP-dependent AMP-binding enzyme family.</text>
</comment>
<keyword evidence="11" id="KW-0445">Lipid transport</keyword>
<dbReference type="InterPro" id="IPR000873">
    <property type="entry name" value="AMP-dep_synth/lig_dom"/>
</dbReference>
<keyword evidence="5" id="KW-0436">Ligase</keyword>
<evidence type="ECO:0000256" key="3">
    <source>
        <dbReference type="ARBA" id="ARBA00022448"/>
    </source>
</evidence>
<protein>
    <recommendedName>
        <fullName evidence="20">Very long-chain fatty acid transport protein</fullName>
        <ecNumber evidence="14">6.2.1.3</ecNumber>
    </recommendedName>
    <alternativeName>
        <fullName evidence="16">Long-chain-fatty-acid--CoA ligase</fullName>
    </alternativeName>
    <alternativeName>
        <fullName evidence="21">Very-long-chain acyl-CoA synthetase</fullName>
    </alternativeName>
</protein>
<evidence type="ECO:0000256" key="15">
    <source>
        <dbReference type="ARBA" id="ARBA00036527"/>
    </source>
</evidence>
<evidence type="ECO:0000256" key="16">
    <source>
        <dbReference type="ARBA" id="ARBA00041297"/>
    </source>
</evidence>
<evidence type="ECO:0000256" key="17">
    <source>
        <dbReference type="ARBA" id="ARBA00046271"/>
    </source>
</evidence>
<dbReference type="SUPFAM" id="SSF56801">
    <property type="entry name" value="Acetyl-CoA synthetase-like"/>
    <property type="match status" value="1"/>
</dbReference>
<organism evidence="24 25">
    <name type="scientific">Ranatra chinensis</name>
    <dbReference type="NCBI Taxonomy" id="642074"/>
    <lineage>
        <taxon>Eukaryota</taxon>
        <taxon>Metazoa</taxon>
        <taxon>Ecdysozoa</taxon>
        <taxon>Arthropoda</taxon>
        <taxon>Hexapoda</taxon>
        <taxon>Insecta</taxon>
        <taxon>Pterygota</taxon>
        <taxon>Neoptera</taxon>
        <taxon>Paraneoptera</taxon>
        <taxon>Hemiptera</taxon>
        <taxon>Heteroptera</taxon>
        <taxon>Panheteroptera</taxon>
        <taxon>Nepomorpha</taxon>
        <taxon>Nepidae</taxon>
        <taxon>Ranatrinae</taxon>
        <taxon>Ranatra</taxon>
    </lineage>
</organism>
<evidence type="ECO:0000259" key="23">
    <source>
        <dbReference type="Pfam" id="PF13193"/>
    </source>
</evidence>
<keyword evidence="6" id="KW-0812">Transmembrane</keyword>
<dbReference type="AlphaFoldDB" id="A0ABD0XY93"/>
<evidence type="ECO:0000256" key="10">
    <source>
        <dbReference type="ARBA" id="ARBA00022989"/>
    </source>
</evidence>
<sequence>MSNRIGRYFQSVGFRKGDCVALIMDGRPEYVCSWLGLSKIGVVTALVNTTQRGDSLRHSLDIVRAKAVLLGTEYSDVCPEVCEDIPGFRLFAMGGGRTPPGAVSLDQVLPRISAETLSKEIDKQNFKDQLLYIYTSGTTGLPKAAIITNARAVFMGYGVHCMAGIGPEDVLYTPLPLYHTAGGVIGAGAAVLSGATVVIRSKFSASNFWKDCVRYDCTAAQYIGEICRYLLATPPSEDDRRHRVRIMFGNGLRPQIWQEFVTRFRIPTVGEFYGSTEGNANLINIWNKVGSVGYVPWFAKPFYPLKLLKVDPETNEILRDANGRCIRCRQGEPGVLVGDINKKKIVTNFNGYVDKGATEQKILRDVFRKGDSYFNTGDILVEGELGYLYFKDRTGDTFRWRGENISTSEVEAVISNIVGLKDVIVYGVEIPNVEGRAGMAAILDESKSLDWSRLEEGMRRKLSSFARPLFVRILRQLPMTSTFKLKKIDLQKEGYNPNLIQDPLYFFDSKSGTYTRLTPQLYDEIVSNVVRL</sequence>
<evidence type="ECO:0000256" key="4">
    <source>
        <dbReference type="ARBA" id="ARBA00022475"/>
    </source>
</evidence>
<dbReference type="GO" id="GO:0005778">
    <property type="term" value="C:peroxisomal membrane"/>
    <property type="evidence" value="ECO:0007669"/>
    <property type="project" value="UniProtKB-SubCell"/>
</dbReference>
<comment type="function">
    <text evidence="19">Acyl-CoA synthetase required for both the import of long chain fatty acids (LCFAs) (C14-C18) and the activation very long chain fatty acids (VLCFAs) (C20-C26) by esterification of the fatty acids into metabolically active CoA-thioesters for subsequent degradation or incorporation into phospholipids. The transport and fatty acyl-CoA synthetase activities are genetically separable and are thus independent activities. Esterifies VLCFAs in the peroxisome matrix. The VLCFAs are actively transported into peroxisomes by a PXA1-PXA2 heterodimeric transporter in the peroxisomal membrane.</text>
</comment>
<dbReference type="InterPro" id="IPR042099">
    <property type="entry name" value="ANL_N_sf"/>
</dbReference>
<feature type="domain" description="AMP-dependent synthetase/ligase" evidence="22">
    <location>
        <begin position="2"/>
        <end position="319"/>
    </location>
</feature>
<dbReference type="NCBIfam" id="NF006134">
    <property type="entry name" value="PRK08279.1"/>
    <property type="match status" value="1"/>
</dbReference>
<dbReference type="FunFam" id="3.30.300.30:FF:000002">
    <property type="entry name" value="Long-chain fatty acid transport protein 1"/>
    <property type="match status" value="1"/>
</dbReference>
<comment type="catalytic activity">
    <reaction evidence="18">
        <text>tetracosanoate + ATP + CoA = tetracosanoyl-CoA + AMP + diphosphate</text>
        <dbReference type="Rhea" id="RHEA:33639"/>
        <dbReference type="ChEBI" id="CHEBI:30616"/>
        <dbReference type="ChEBI" id="CHEBI:31014"/>
        <dbReference type="ChEBI" id="CHEBI:33019"/>
        <dbReference type="ChEBI" id="CHEBI:57287"/>
        <dbReference type="ChEBI" id="CHEBI:65052"/>
        <dbReference type="ChEBI" id="CHEBI:456215"/>
    </reaction>
    <physiologicalReaction direction="left-to-right" evidence="18">
        <dbReference type="Rhea" id="RHEA:33640"/>
    </physiologicalReaction>
</comment>
<evidence type="ECO:0000256" key="8">
    <source>
        <dbReference type="ARBA" id="ARBA00022832"/>
    </source>
</evidence>
<dbReference type="InterPro" id="IPR020845">
    <property type="entry name" value="AMP-binding_CS"/>
</dbReference>
<evidence type="ECO:0000256" key="21">
    <source>
        <dbReference type="ARBA" id="ARBA00078285"/>
    </source>
</evidence>
<comment type="caution">
    <text evidence="24">The sequence shown here is derived from an EMBL/GenBank/DDBJ whole genome shotgun (WGS) entry which is preliminary data.</text>
</comment>
<evidence type="ECO:0000256" key="13">
    <source>
        <dbReference type="ARBA" id="ARBA00023140"/>
    </source>
</evidence>
<name>A0ABD0XY93_9HEMI</name>
<dbReference type="Gene3D" id="3.30.300.30">
    <property type="match status" value="1"/>
</dbReference>
<dbReference type="FunFam" id="3.40.50.12780:FF:000019">
    <property type="entry name" value="Long-chain fatty acid transporter"/>
    <property type="match status" value="1"/>
</dbReference>
<dbReference type="PROSITE" id="PS00455">
    <property type="entry name" value="AMP_BINDING"/>
    <property type="match status" value="1"/>
</dbReference>
<dbReference type="Gene3D" id="3.40.50.12780">
    <property type="entry name" value="N-terminal domain of ligase-like"/>
    <property type="match status" value="1"/>
</dbReference>
<keyword evidence="8" id="KW-0443">Lipid metabolism</keyword>
<reference evidence="24 25" key="1">
    <citation type="submission" date="2024-07" db="EMBL/GenBank/DDBJ databases">
        <title>Chromosome-level genome assembly of the water stick insect Ranatra chinensis (Heteroptera: Nepidae).</title>
        <authorList>
            <person name="Liu X."/>
        </authorList>
    </citation>
    <scope>NUCLEOTIDE SEQUENCE [LARGE SCALE GENOMIC DNA]</scope>
    <source>
        <strain evidence="24">Cailab_2021Rc</strain>
        <tissue evidence="24">Muscle</tissue>
    </source>
</reference>
<keyword evidence="25" id="KW-1185">Reference proteome</keyword>
<dbReference type="PANTHER" id="PTHR43107:SF15">
    <property type="entry name" value="FATTY ACID TRANSPORT PROTEIN 3, ISOFORM A"/>
    <property type="match status" value="1"/>
</dbReference>
<comment type="catalytic activity">
    <reaction evidence="15">
        <text>a very long-chain fatty acid + ATP + CoA = a very long-chain fatty acyl-CoA + AMP + diphosphate</text>
        <dbReference type="Rhea" id="RHEA:54536"/>
        <dbReference type="ChEBI" id="CHEBI:30616"/>
        <dbReference type="ChEBI" id="CHEBI:33019"/>
        <dbReference type="ChEBI" id="CHEBI:57287"/>
        <dbReference type="ChEBI" id="CHEBI:58950"/>
        <dbReference type="ChEBI" id="CHEBI:138261"/>
        <dbReference type="ChEBI" id="CHEBI:456215"/>
    </reaction>
    <physiologicalReaction direction="left-to-right" evidence="15">
        <dbReference type="Rhea" id="RHEA:54537"/>
    </physiologicalReaction>
</comment>
<evidence type="ECO:0000256" key="9">
    <source>
        <dbReference type="ARBA" id="ARBA00022840"/>
    </source>
</evidence>
<evidence type="ECO:0000256" key="11">
    <source>
        <dbReference type="ARBA" id="ARBA00023055"/>
    </source>
</evidence>
<keyword evidence="7" id="KW-0547">Nucleotide-binding</keyword>
<evidence type="ECO:0000256" key="5">
    <source>
        <dbReference type="ARBA" id="ARBA00022598"/>
    </source>
</evidence>
<dbReference type="GO" id="GO:0004467">
    <property type="term" value="F:long-chain fatty acid-CoA ligase activity"/>
    <property type="evidence" value="ECO:0007669"/>
    <property type="project" value="UniProtKB-EC"/>
</dbReference>
<evidence type="ECO:0000256" key="19">
    <source>
        <dbReference type="ARBA" id="ARBA00060276"/>
    </source>
</evidence>
<keyword evidence="4" id="KW-1003">Cell membrane</keyword>
<dbReference type="InterPro" id="IPR045851">
    <property type="entry name" value="AMP-bd_C_sf"/>
</dbReference>
<keyword evidence="13" id="KW-0576">Peroxisome</keyword>
<dbReference type="EC" id="6.2.1.3" evidence="14"/>
<dbReference type="GO" id="GO:0005886">
    <property type="term" value="C:plasma membrane"/>
    <property type="evidence" value="ECO:0007669"/>
    <property type="project" value="UniProtKB-SubCell"/>
</dbReference>
<keyword evidence="3" id="KW-0813">Transport</keyword>
<keyword evidence="12" id="KW-0472">Membrane</keyword>